<gene>
    <name evidence="2" type="ORF">F7725_009054</name>
</gene>
<name>A0A7J5Z617_DISMA</name>
<feature type="region of interest" description="Disordered" evidence="1">
    <location>
        <begin position="143"/>
        <end position="194"/>
    </location>
</feature>
<feature type="compositionally biased region" description="Low complexity" evidence="1">
    <location>
        <begin position="176"/>
        <end position="188"/>
    </location>
</feature>
<evidence type="ECO:0000256" key="1">
    <source>
        <dbReference type="SAM" id="MobiDB-lite"/>
    </source>
</evidence>
<dbReference type="Proteomes" id="UP000518266">
    <property type="component" value="Unassembled WGS sequence"/>
</dbReference>
<evidence type="ECO:0000313" key="3">
    <source>
        <dbReference type="Proteomes" id="UP000518266"/>
    </source>
</evidence>
<accession>A0A7J5Z617</accession>
<organism evidence="2 3">
    <name type="scientific">Dissostichus mawsoni</name>
    <name type="common">Antarctic cod</name>
    <dbReference type="NCBI Taxonomy" id="36200"/>
    <lineage>
        <taxon>Eukaryota</taxon>
        <taxon>Metazoa</taxon>
        <taxon>Chordata</taxon>
        <taxon>Craniata</taxon>
        <taxon>Vertebrata</taxon>
        <taxon>Euteleostomi</taxon>
        <taxon>Actinopterygii</taxon>
        <taxon>Neopterygii</taxon>
        <taxon>Teleostei</taxon>
        <taxon>Neoteleostei</taxon>
        <taxon>Acanthomorphata</taxon>
        <taxon>Eupercaria</taxon>
        <taxon>Perciformes</taxon>
        <taxon>Notothenioidei</taxon>
        <taxon>Nototheniidae</taxon>
        <taxon>Dissostichus</taxon>
    </lineage>
</organism>
<protein>
    <submittedName>
        <fullName evidence="2">Uncharacterized protein</fullName>
    </submittedName>
</protein>
<dbReference type="EMBL" id="JAAKFY010000005">
    <property type="protein sequence ID" value="KAF3857195.1"/>
    <property type="molecule type" value="Genomic_DNA"/>
</dbReference>
<dbReference type="AlphaFoldDB" id="A0A7J5Z617"/>
<sequence>MYLRSPSFGTLASSAVAPTLHLGFLHTEDKQAGQGCLSPITTAEGENLELFRSPEGSSSQDKKAASMTVLSHLVPLGPAVSLCLSAVPNTGGTGAAVTLSYSAAFPSAPATGVNDHVNCCHSSRAAECCSWRSMPRQGFSLNQASERGKQAGSRRVSTPTIWLKHFQPPPTPPKPASSCPPACSKALPLNSSSQ</sequence>
<keyword evidence="3" id="KW-1185">Reference proteome</keyword>
<comment type="caution">
    <text evidence="2">The sequence shown here is derived from an EMBL/GenBank/DDBJ whole genome shotgun (WGS) entry which is preliminary data.</text>
</comment>
<reference evidence="2 3" key="1">
    <citation type="submission" date="2020-03" db="EMBL/GenBank/DDBJ databases">
        <title>Dissostichus mawsoni Genome sequencing and assembly.</title>
        <authorList>
            <person name="Park H."/>
        </authorList>
    </citation>
    <scope>NUCLEOTIDE SEQUENCE [LARGE SCALE GENOMIC DNA]</scope>
    <source>
        <strain evidence="2">DM0001</strain>
        <tissue evidence="2">Muscle</tissue>
    </source>
</reference>
<proteinExistence type="predicted"/>
<evidence type="ECO:0000313" key="2">
    <source>
        <dbReference type="EMBL" id="KAF3857195.1"/>
    </source>
</evidence>